<feature type="non-terminal residue" evidence="4">
    <location>
        <position position="1"/>
    </location>
</feature>
<dbReference type="Pfam" id="PF12796">
    <property type="entry name" value="Ank_2"/>
    <property type="match status" value="1"/>
</dbReference>
<organism evidence="4 5">
    <name type="scientific">Colletotrichum navitas</name>
    <dbReference type="NCBI Taxonomy" id="681940"/>
    <lineage>
        <taxon>Eukaryota</taxon>
        <taxon>Fungi</taxon>
        <taxon>Dikarya</taxon>
        <taxon>Ascomycota</taxon>
        <taxon>Pezizomycotina</taxon>
        <taxon>Sordariomycetes</taxon>
        <taxon>Hypocreomycetidae</taxon>
        <taxon>Glomerellales</taxon>
        <taxon>Glomerellaceae</taxon>
        <taxon>Colletotrichum</taxon>
        <taxon>Colletotrichum graminicola species complex</taxon>
    </lineage>
</organism>
<keyword evidence="5" id="KW-1185">Reference proteome</keyword>
<keyword evidence="1" id="KW-0677">Repeat</keyword>
<comment type="caution">
    <text evidence="4">The sequence shown here is derived from an EMBL/GenBank/DDBJ whole genome shotgun (WGS) entry which is preliminary data.</text>
</comment>
<dbReference type="Proteomes" id="UP001230504">
    <property type="component" value="Unassembled WGS sequence"/>
</dbReference>
<dbReference type="EMBL" id="JAHLJV010000349">
    <property type="protein sequence ID" value="KAK1561358.1"/>
    <property type="molecule type" value="Genomic_DNA"/>
</dbReference>
<evidence type="ECO:0000256" key="2">
    <source>
        <dbReference type="ARBA" id="ARBA00023043"/>
    </source>
</evidence>
<dbReference type="GeneID" id="85440499"/>
<protein>
    <recommendedName>
        <fullName evidence="6">Ankyrin repeat protein</fullName>
    </recommendedName>
</protein>
<dbReference type="RefSeq" id="XP_060406631.1">
    <property type="nucleotide sequence ID" value="XM_060556259.1"/>
</dbReference>
<feature type="repeat" description="ANK" evidence="3">
    <location>
        <begin position="78"/>
        <end position="103"/>
    </location>
</feature>
<evidence type="ECO:0000313" key="4">
    <source>
        <dbReference type="EMBL" id="KAK1561358.1"/>
    </source>
</evidence>
<dbReference type="PANTHER" id="PTHR24198">
    <property type="entry name" value="ANKYRIN REPEAT AND PROTEIN KINASE DOMAIN-CONTAINING PROTEIN"/>
    <property type="match status" value="1"/>
</dbReference>
<dbReference type="PROSITE" id="PS50088">
    <property type="entry name" value="ANK_REPEAT"/>
    <property type="match status" value="1"/>
</dbReference>
<gene>
    <name evidence="4" type="ORF">LY79DRAFT_531554</name>
</gene>
<keyword evidence="2 3" id="KW-0040">ANK repeat</keyword>
<reference evidence="4" key="1">
    <citation type="submission" date="2021-06" db="EMBL/GenBank/DDBJ databases">
        <title>Comparative genomics, transcriptomics and evolutionary studies reveal genomic signatures of adaptation to plant cell wall in hemibiotrophic fungi.</title>
        <authorList>
            <consortium name="DOE Joint Genome Institute"/>
            <person name="Baroncelli R."/>
            <person name="Diaz J.F."/>
            <person name="Benocci T."/>
            <person name="Peng M."/>
            <person name="Battaglia E."/>
            <person name="Haridas S."/>
            <person name="Andreopoulos W."/>
            <person name="Labutti K."/>
            <person name="Pangilinan J."/>
            <person name="Floch G.L."/>
            <person name="Makela M.R."/>
            <person name="Henrissat B."/>
            <person name="Grigoriev I.V."/>
            <person name="Crouch J.A."/>
            <person name="De Vries R.P."/>
            <person name="Sukno S.A."/>
            <person name="Thon M.R."/>
        </authorList>
    </citation>
    <scope>NUCLEOTIDE SEQUENCE</scope>
    <source>
        <strain evidence="4">CBS 125086</strain>
    </source>
</reference>
<dbReference type="Gene3D" id="1.25.40.20">
    <property type="entry name" value="Ankyrin repeat-containing domain"/>
    <property type="match status" value="1"/>
</dbReference>
<name>A0AAD8PIR1_9PEZI</name>
<evidence type="ECO:0008006" key="6">
    <source>
        <dbReference type="Google" id="ProtNLM"/>
    </source>
</evidence>
<sequence length="232" mass="25834">RLAVRWPCLDQHQAHLPPPLDPESPRETYFAAPLHAAARAGHDNLVEYILDRCDSVNLIIDAEAQLLCLCPSPCINAFRTTPLHVALSHGHHSTAKILMLRGAIWDRPFEFSQGVTGLHIMAATGAADLVDWIADSPSSVLRRNGPLHDWPDIDGFYSLHYACLSLGVANKAHSSQLFSIESLRLMSSLTCLSTIINTKDKKKAAHRLMIETCRLSSLVNCWWVDPNRRESE</sequence>
<dbReference type="PANTHER" id="PTHR24198:SF165">
    <property type="entry name" value="ANKYRIN REPEAT-CONTAINING PROTEIN-RELATED"/>
    <property type="match status" value="1"/>
</dbReference>
<evidence type="ECO:0000313" key="5">
    <source>
        <dbReference type="Proteomes" id="UP001230504"/>
    </source>
</evidence>
<proteinExistence type="predicted"/>
<dbReference type="InterPro" id="IPR002110">
    <property type="entry name" value="Ankyrin_rpt"/>
</dbReference>
<dbReference type="PROSITE" id="PS50297">
    <property type="entry name" value="ANK_REP_REGION"/>
    <property type="match status" value="1"/>
</dbReference>
<dbReference type="SUPFAM" id="SSF48403">
    <property type="entry name" value="Ankyrin repeat"/>
    <property type="match status" value="1"/>
</dbReference>
<accession>A0AAD8PIR1</accession>
<evidence type="ECO:0000256" key="1">
    <source>
        <dbReference type="ARBA" id="ARBA00022737"/>
    </source>
</evidence>
<dbReference type="InterPro" id="IPR036770">
    <property type="entry name" value="Ankyrin_rpt-contain_sf"/>
</dbReference>
<evidence type="ECO:0000256" key="3">
    <source>
        <dbReference type="PROSITE-ProRule" id="PRU00023"/>
    </source>
</evidence>
<dbReference type="SMART" id="SM00248">
    <property type="entry name" value="ANK"/>
    <property type="match status" value="3"/>
</dbReference>
<dbReference type="AlphaFoldDB" id="A0AAD8PIR1"/>